<feature type="transmembrane region" description="Helical" evidence="5">
    <location>
        <begin position="241"/>
        <end position="259"/>
    </location>
</feature>
<feature type="transmembrane region" description="Helical" evidence="5">
    <location>
        <begin position="164"/>
        <end position="184"/>
    </location>
</feature>
<keyword evidence="7" id="KW-1185">Reference proteome</keyword>
<feature type="transmembrane region" description="Helical" evidence="5">
    <location>
        <begin position="87"/>
        <end position="113"/>
    </location>
</feature>
<name>R9GLU0_9SPHI</name>
<evidence type="ECO:0000313" key="6">
    <source>
        <dbReference type="EMBL" id="EOR92802.1"/>
    </source>
</evidence>
<evidence type="ECO:0000256" key="3">
    <source>
        <dbReference type="ARBA" id="ARBA00022989"/>
    </source>
</evidence>
<keyword evidence="4 5" id="KW-0472">Membrane</keyword>
<keyword evidence="2 5" id="KW-0812">Transmembrane</keyword>
<dbReference type="OrthoDB" id="9806937at2"/>
<gene>
    <name evidence="6" type="ORF">ADIARSV_4084</name>
</gene>
<dbReference type="eggNOG" id="COG0531">
    <property type="taxonomic scope" value="Bacteria"/>
</dbReference>
<comment type="caution">
    <text evidence="6">The sequence shown here is derived from an EMBL/GenBank/DDBJ whole genome shotgun (WGS) entry which is preliminary data.</text>
</comment>
<dbReference type="PATRIC" id="fig|1150600.3.peg.4043"/>
<dbReference type="AlphaFoldDB" id="R9GLU0"/>
<dbReference type="GO" id="GO:0015179">
    <property type="term" value="F:L-amino acid transmembrane transporter activity"/>
    <property type="evidence" value="ECO:0007669"/>
    <property type="project" value="TreeGrafter"/>
</dbReference>
<evidence type="ECO:0000256" key="2">
    <source>
        <dbReference type="ARBA" id="ARBA00022692"/>
    </source>
</evidence>
<dbReference type="EMBL" id="AQPN01000143">
    <property type="protein sequence ID" value="EOR92802.1"/>
    <property type="molecule type" value="Genomic_DNA"/>
</dbReference>
<comment type="subcellular location">
    <subcellularLocation>
        <location evidence="1">Membrane</location>
        <topology evidence="1">Multi-pass membrane protein</topology>
    </subcellularLocation>
</comment>
<evidence type="ECO:0000256" key="5">
    <source>
        <dbReference type="SAM" id="Phobius"/>
    </source>
</evidence>
<feature type="transmembrane region" description="Helical" evidence="5">
    <location>
        <begin position="41"/>
        <end position="66"/>
    </location>
</feature>
<proteinExistence type="predicted"/>
<dbReference type="InterPro" id="IPR002293">
    <property type="entry name" value="AA/rel_permease1"/>
</dbReference>
<feature type="transmembrane region" description="Helical" evidence="5">
    <location>
        <begin position="404"/>
        <end position="427"/>
    </location>
</feature>
<dbReference type="PANTHER" id="PTHR11785">
    <property type="entry name" value="AMINO ACID TRANSPORTER"/>
    <property type="match status" value="1"/>
</dbReference>
<evidence type="ECO:0000313" key="7">
    <source>
        <dbReference type="Proteomes" id="UP000014174"/>
    </source>
</evidence>
<dbReference type="GO" id="GO:0016020">
    <property type="term" value="C:membrane"/>
    <property type="evidence" value="ECO:0007669"/>
    <property type="project" value="UniProtKB-SubCell"/>
</dbReference>
<protein>
    <submittedName>
        <fullName evidence="6">Amino acid transporter</fullName>
    </submittedName>
</protein>
<feature type="transmembrane region" description="Helical" evidence="5">
    <location>
        <begin position="372"/>
        <end position="392"/>
    </location>
</feature>
<dbReference type="RefSeq" id="WP_016197303.1">
    <property type="nucleotide sequence ID" value="NZ_AQPN01000143.1"/>
</dbReference>
<dbReference type="Proteomes" id="UP000014174">
    <property type="component" value="Unassembled WGS sequence"/>
</dbReference>
<organism evidence="6 7">
    <name type="scientific">Arcticibacter svalbardensis MN12-7</name>
    <dbReference type="NCBI Taxonomy" id="1150600"/>
    <lineage>
        <taxon>Bacteria</taxon>
        <taxon>Pseudomonadati</taxon>
        <taxon>Bacteroidota</taxon>
        <taxon>Sphingobacteriia</taxon>
        <taxon>Sphingobacteriales</taxon>
        <taxon>Sphingobacteriaceae</taxon>
        <taxon>Arcticibacter</taxon>
    </lineage>
</organism>
<evidence type="ECO:0000256" key="1">
    <source>
        <dbReference type="ARBA" id="ARBA00004141"/>
    </source>
</evidence>
<feature type="transmembrane region" description="Helical" evidence="5">
    <location>
        <begin position="433"/>
        <end position="450"/>
    </location>
</feature>
<feature type="transmembrane region" description="Helical" evidence="5">
    <location>
        <begin position="133"/>
        <end position="152"/>
    </location>
</feature>
<feature type="transmembrane region" description="Helical" evidence="5">
    <location>
        <begin position="295"/>
        <end position="318"/>
    </location>
</feature>
<keyword evidence="3 5" id="KW-1133">Transmembrane helix</keyword>
<reference evidence="6 7" key="1">
    <citation type="journal article" date="2013" name="Genome Announc.">
        <title>Draft Genome Sequence of Arcticibacter svalbardensis Strain MN12-7T, a Member of the Family Sphingobacteriaceae Isolated from an Arctic Soil Sample.</title>
        <authorList>
            <person name="Shivaji S."/>
            <person name="Ara S."/>
            <person name="Prasad S."/>
            <person name="Manasa B.P."/>
            <person name="Begum Z."/>
            <person name="Singh A."/>
            <person name="Kumar Pinnaka A."/>
        </authorList>
    </citation>
    <scope>NUCLEOTIDE SEQUENCE [LARGE SCALE GENOMIC DNA]</scope>
    <source>
        <strain evidence="6 7">MN12-7</strain>
    </source>
</reference>
<dbReference type="InterPro" id="IPR050598">
    <property type="entry name" value="AminoAcid_Transporter"/>
</dbReference>
<sequence>MIEPELKRTITRLPAILLVVSSIIGSGVFKKIAPMSDALQSPWLILVCWLVAGLISLIGALCTAELAAMMPGAGGEYVYFKKIYSRFFSFLFGWGNLTVMKSATIAALAYIFSQSFNSLVPLPDISFTGLGTVGSNVSVKLIATCLIVLLSYINHRGVVLSAKLSRYFIISIVLVILSFVIMTLFSGKGSVENFHHEGTVPGGWQLVTALFAASLSAFWGYEGWNNIGYLGEEVKNPQKNLPIALFMGTIIVIVLYLLVNSVYLYVLPVEQLAAINHGINQIAAVEVARVISGNIGAIVLSCLILLTTFSCTNSTILMSARIFYAMARDGLFLKSAGKVHSIFQTPSRAIMWQAMWSLVLLWSGNFDQLTDLLIFASFIFYGASAFGVLLLRKKEPDAHRPYKVIGYPVLPIIFATFCLMLVVVTIVQKPVQSSIGLFLIFSGIPVYMYYTRMIKPES</sequence>
<dbReference type="STRING" id="1150600.ADIARSV_4084"/>
<dbReference type="PIRSF" id="PIRSF006060">
    <property type="entry name" value="AA_transporter"/>
    <property type="match status" value="1"/>
</dbReference>
<feature type="transmembrane region" description="Helical" evidence="5">
    <location>
        <begin position="12"/>
        <end position="29"/>
    </location>
</feature>
<dbReference type="PANTHER" id="PTHR11785:SF512">
    <property type="entry name" value="SOBREMESA, ISOFORM B"/>
    <property type="match status" value="1"/>
</dbReference>
<dbReference type="Pfam" id="PF13520">
    <property type="entry name" value="AA_permease_2"/>
    <property type="match status" value="1"/>
</dbReference>
<dbReference type="Gene3D" id="1.20.1740.10">
    <property type="entry name" value="Amino acid/polyamine transporter I"/>
    <property type="match status" value="1"/>
</dbReference>
<accession>R9GLU0</accession>
<evidence type="ECO:0000256" key="4">
    <source>
        <dbReference type="ARBA" id="ARBA00023136"/>
    </source>
</evidence>